<dbReference type="EMBL" id="BMAV01001985">
    <property type="protein sequence ID" value="GFY40585.1"/>
    <property type="molecule type" value="Genomic_DNA"/>
</dbReference>
<sequence length="83" mass="9361">MFGMGHLQKIIMTCRSRMIEKSSAYPPLKFPPFVWTGQRNSGGDPSVQASCVRPPVPHRMRLLGQRRIKTLILCSTVIFWGCG</sequence>
<organism evidence="1 2">
    <name type="scientific">Trichonephila inaurata madagascariensis</name>
    <dbReference type="NCBI Taxonomy" id="2747483"/>
    <lineage>
        <taxon>Eukaryota</taxon>
        <taxon>Metazoa</taxon>
        <taxon>Ecdysozoa</taxon>
        <taxon>Arthropoda</taxon>
        <taxon>Chelicerata</taxon>
        <taxon>Arachnida</taxon>
        <taxon>Araneae</taxon>
        <taxon>Araneomorphae</taxon>
        <taxon>Entelegynae</taxon>
        <taxon>Araneoidea</taxon>
        <taxon>Nephilidae</taxon>
        <taxon>Trichonephila</taxon>
        <taxon>Trichonephila inaurata</taxon>
    </lineage>
</organism>
<dbReference type="AlphaFoldDB" id="A0A8X6WTQ2"/>
<keyword evidence="2" id="KW-1185">Reference proteome</keyword>
<name>A0A8X6WTQ2_9ARAC</name>
<comment type="caution">
    <text evidence="1">The sequence shown here is derived from an EMBL/GenBank/DDBJ whole genome shotgun (WGS) entry which is preliminary data.</text>
</comment>
<dbReference type="Proteomes" id="UP000886998">
    <property type="component" value="Unassembled WGS sequence"/>
</dbReference>
<gene>
    <name evidence="1" type="ORF">TNIN_50051</name>
</gene>
<protein>
    <submittedName>
        <fullName evidence="1">Uncharacterized protein</fullName>
    </submittedName>
</protein>
<reference evidence="1" key="1">
    <citation type="submission" date="2020-08" db="EMBL/GenBank/DDBJ databases">
        <title>Multicomponent nature underlies the extraordinary mechanical properties of spider dragline silk.</title>
        <authorList>
            <person name="Kono N."/>
            <person name="Nakamura H."/>
            <person name="Mori M."/>
            <person name="Yoshida Y."/>
            <person name="Ohtoshi R."/>
            <person name="Malay A.D."/>
            <person name="Moran D.A.P."/>
            <person name="Tomita M."/>
            <person name="Numata K."/>
            <person name="Arakawa K."/>
        </authorList>
    </citation>
    <scope>NUCLEOTIDE SEQUENCE</scope>
</reference>
<evidence type="ECO:0000313" key="2">
    <source>
        <dbReference type="Proteomes" id="UP000886998"/>
    </source>
</evidence>
<accession>A0A8X6WTQ2</accession>
<evidence type="ECO:0000313" key="1">
    <source>
        <dbReference type="EMBL" id="GFY40585.1"/>
    </source>
</evidence>
<proteinExistence type="predicted"/>